<dbReference type="InterPro" id="IPR011990">
    <property type="entry name" value="TPR-like_helical_dom_sf"/>
</dbReference>
<protein>
    <submittedName>
        <fullName evidence="1">Uncharacterized protein</fullName>
    </submittedName>
</protein>
<evidence type="ECO:0000313" key="2">
    <source>
        <dbReference type="Proteomes" id="UP001321473"/>
    </source>
</evidence>
<name>A0AAQ4FIP4_AMBAM</name>
<dbReference type="Proteomes" id="UP001321473">
    <property type="component" value="Unassembled WGS sequence"/>
</dbReference>
<dbReference type="Gene3D" id="1.25.40.10">
    <property type="entry name" value="Tetratricopeptide repeat domain"/>
    <property type="match status" value="1"/>
</dbReference>
<proteinExistence type="predicted"/>
<gene>
    <name evidence="1" type="ORF">V5799_023633</name>
</gene>
<dbReference type="EMBL" id="JARKHS020002622">
    <property type="protein sequence ID" value="KAK8786591.1"/>
    <property type="molecule type" value="Genomic_DNA"/>
</dbReference>
<evidence type="ECO:0000313" key="1">
    <source>
        <dbReference type="EMBL" id="KAK8786591.1"/>
    </source>
</evidence>
<accession>A0AAQ4FIP4</accession>
<dbReference type="AlphaFoldDB" id="A0AAQ4FIP4"/>
<reference evidence="1 2" key="1">
    <citation type="journal article" date="2023" name="Arcadia Sci">
        <title>De novo assembly of a long-read Amblyomma americanum tick genome.</title>
        <authorList>
            <person name="Chou S."/>
            <person name="Poskanzer K.E."/>
            <person name="Rollins M."/>
            <person name="Thuy-Boun P.S."/>
        </authorList>
    </citation>
    <scope>NUCLEOTIDE SEQUENCE [LARGE SCALE GENOMIC DNA]</scope>
    <source>
        <strain evidence="1">F_SG_1</strain>
        <tissue evidence="1">Salivary glands</tissue>
    </source>
</reference>
<comment type="caution">
    <text evidence="1">The sequence shown here is derived from an EMBL/GenBank/DDBJ whole genome shotgun (WGS) entry which is preliminary data.</text>
</comment>
<sequence>MGEIHEAMGSPKQALQAYKHSLALEENQKDVILKICEIYSDSTADPDTTKYWLERAENLFPGHRIVFKLKEGMARARGEPDVKDMENLITSELVTRPLDVPLRVKLLRLLLDSGRVLDAYKHCLQAEEEPQFGAEAFYSLLWQRCLADVFEAYNENLVGPVDESFFAKYLLTLDQLATLALANPNNSATCATPGSLNGESAKQGERVAVEDAINAVMALDCLLEKAHKKKWHRSGAWAFVLQHVTAQLYLHMATLLLKRAWKESYSWQEARSWAAALLLCAYSVRPPSGLSQEGWFLALDSARQRLYRNVVDRAHYRLSVSGHILHILCEVENKSRWLSDLKQEVCTPEVRDRIYRSLFDGEGAASWFLHDPILVHCAFEFPTLAALQQHDQGSQWLHPASLNHLLWLALHWSTVLDKKSKGTEHCFEVRVFEKLQREPHAFNSGMAETLSQMDTLAFLEAARFCSAHSLGRKASRPSQGPLALPPQVGLQLCTGPQADWWSAAYRLHTNTVRDKVADFRRILQRGLEVIRGIGNHGMDLALVAHLARTFANKSSARSAEGLEEESKALADHGARYWEVVLSMLEKSGSPSSPLATSRRLFCLSGGGAMTGPQEMRALKQEAKMFLAIRAMNADCLDEAAEMLSELTTARAAFYTALVRCLHEQLCSVESQ</sequence>
<organism evidence="1 2">
    <name type="scientific">Amblyomma americanum</name>
    <name type="common">Lone star tick</name>
    <dbReference type="NCBI Taxonomy" id="6943"/>
    <lineage>
        <taxon>Eukaryota</taxon>
        <taxon>Metazoa</taxon>
        <taxon>Ecdysozoa</taxon>
        <taxon>Arthropoda</taxon>
        <taxon>Chelicerata</taxon>
        <taxon>Arachnida</taxon>
        <taxon>Acari</taxon>
        <taxon>Parasitiformes</taxon>
        <taxon>Ixodida</taxon>
        <taxon>Ixodoidea</taxon>
        <taxon>Ixodidae</taxon>
        <taxon>Amblyomminae</taxon>
        <taxon>Amblyomma</taxon>
    </lineage>
</organism>
<keyword evidence="2" id="KW-1185">Reference proteome</keyword>